<comment type="catalytic activity">
    <reaction evidence="6">
        <text>a sn-glycero-3-phosphodiester + H2O = an alcohol + sn-glycerol 3-phosphate + H(+)</text>
        <dbReference type="Rhea" id="RHEA:12969"/>
        <dbReference type="ChEBI" id="CHEBI:15377"/>
        <dbReference type="ChEBI" id="CHEBI:15378"/>
        <dbReference type="ChEBI" id="CHEBI:30879"/>
        <dbReference type="ChEBI" id="CHEBI:57597"/>
        <dbReference type="ChEBI" id="CHEBI:83408"/>
        <dbReference type="EC" id="3.1.4.46"/>
    </reaction>
</comment>
<dbReference type="InterPro" id="IPR030395">
    <property type="entry name" value="GP_PDE_dom"/>
</dbReference>
<evidence type="ECO:0000256" key="4">
    <source>
        <dbReference type="ARBA" id="ARBA00022798"/>
    </source>
</evidence>
<organism evidence="8 9">
    <name type="scientific">Thiorhodococcus fuscus</name>
    <dbReference type="NCBI Taxonomy" id="527200"/>
    <lineage>
        <taxon>Bacteria</taxon>
        <taxon>Pseudomonadati</taxon>
        <taxon>Pseudomonadota</taxon>
        <taxon>Gammaproteobacteria</taxon>
        <taxon>Chromatiales</taxon>
        <taxon>Chromatiaceae</taxon>
        <taxon>Thiorhodococcus</taxon>
    </lineage>
</organism>
<dbReference type="Gene3D" id="3.20.20.190">
    <property type="entry name" value="Phosphatidylinositol (PI) phosphodiesterase"/>
    <property type="match status" value="1"/>
</dbReference>
<name>A0ABW4YDN9_9GAMM</name>
<dbReference type="EC" id="3.1.4.46" evidence="2"/>
<evidence type="ECO:0000256" key="6">
    <source>
        <dbReference type="ARBA" id="ARBA00047512"/>
    </source>
</evidence>
<dbReference type="Pfam" id="PF03009">
    <property type="entry name" value="GDPD"/>
    <property type="match status" value="1"/>
</dbReference>
<accession>A0ABW4YDN9</accession>
<evidence type="ECO:0000256" key="1">
    <source>
        <dbReference type="ARBA" id="ARBA00007277"/>
    </source>
</evidence>
<evidence type="ECO:0000313" key="9">
    <source>
        <dbReference type="Proteomes" id="UP001597337"/>
    </source>
</evidence>
<dbReference type="SUPFAM" id="SSF51695">
    <property type="entry name" value="PLC-like phosphodiesterases"/>
    <property type="match status" value="1"/>
</dbReference>
<comment type="similarity">
    <text evidence="1">Belongs to the glycerophosphoryl diester phosphodiesterase family.</text>
</comment>
<dbReference type="CDD" id="cd08560">
    <property type="entry name" value="GDPD_EcGlpQ_like_1"/>
    <property type="match status" value="1"/>
</dbReference>
<evidence type="ECO:0000256" key="3">
    <source>
        <dbReference type="ARBA" id="ARBA00022729"/>
    </source>
</evidence>
<evidence type="ECO:0000256" key="5">
    <source>
        <dbReference type="ARBA" id="ARBA00022801"/>
    </source>
</evidence>
<dbReference type="RefSeq" id="WP_386028557.1">
    <property type="nucleotide sequence ID" value="NZ_JBHUHX010000052.1"/>
</dbReference>
<dbReference type="PANTHER" id="PTHR43620">
    <property type="entry name" value="GLYCEROPHOSPHORYL DIESTER PHOSPHODIESTERASE"/>
    <property type="match status" value="1"/>
</dbReference>
<dbReference type="PROSITE" id="PS51704">
    <property type="entry name" value="GP_PDE"/>
    <property type="match status" value="1"/>
</dbReference>
<dbReference type="PANTHER" id="PTHR43620:SF7">
    <property type="entry name" value="GLYCEROPHOSPHODIESTER PHOSPHODIESTERASE GDPD5-RELATED"/>
    <property type="match status" value="1"/>
</dbReference>
<dbReference type="Proteomes" id="UP001597337">
    <property type="component" value="Unassembled WGS sequence"/>
</dbReference>
<sequence length="409" mass="44925">MRTISRILGLGALLVAPTLLADVQIGPRPFYLIDDMEHGWLKSTLDSCRDMSMTKSDFSIGHRGAALQFPEHTRESYVAAARMGAGIIECDVTFTKDRQLVCRHSQCDLQTTTDILAHPELAAKCTQPFTPAEFDANGERTKAASAVCCTSDITLDEFKSLCGKMDASDPNALTAEAYMGGTPNFRTDLYATCGTVMTHRESIELIASLGAKFTPELKEPSVTMPFQGGYTQQAYAQQMIDEYKSLGVRPERVFAQSFNLDDVLYWLKADPAFGRQAVYLDGRDSDPAFDTSKPSTWSPSMQQLADMGVNIIAPPTWMLVTLDADTNIVPSIYAQQAKAAGLDIITWTLERSGLLKDGGGYYYQSITDAIDNDGDTYKLLDVLTWDVGIDGIFSDWPATVTYYANCMGL</sequence>
<evidence type="ECO:0000313" key="8">
    <source>
        <dbReference type="EMBL" id="MFD2113730.1"/>
    </source>
</evidence>
<feature type="domain" description="GP-PDE" evidence="7">
    <location>
        <begin position="57"/>
        <end position="404"/>
    </location>
</feature>
<evidence type="ECO:0000256" key="2">
    <source>
        <dbReference type="ARBA" id="ARBA00012247"/>
    </source>
</evidence>
<dbReference type="InterPro" id="IPR017946">
    <property type="entry name" value="PLC-like_Pdiesterase_TIM-brl"/>
</dbReference>
<comment type="caution">
    <text evidence="8">The sequence shown here is derived from an EMBL/GenBank/DDBJ whole genome shotgun (WGS) entry which is preliminary data.</text>
</comment>
<keyword evidence="4" id="KW-0319">Glycerol metabolism</keyword>
<protein>
    <recommendedName>
        <fullName evidence="2">glycerophosphodiester phosphodiesterase</fullName>
        <ecNumber evidence="2">3.1.4.46</ecNumber>
    </recommendedName>
</protein>
<reference evidence="9" key="1">
    <citation type="journal article" date="2019" name="Int. J. Syst. Evol. Microbiol.">
        <title>The Global Catalogue of Microorganisms (GCM) 10K type strain sequencing project: providing services to taxonomists for standard genome sequencing and annotation.</title>
        <authorList>
            <consortium name="The Broad Institute Genomics Platform"/>
            <consortium name="The Broad Institute Genome Sequencing Center for Infectious Disease"/>
            <person name="Wu L."/>
            <person name="Ma J."/>
        </authorList>
    </citation>
    <scope>NUCLEOTIDE SEQUENCE [LARGE SCALE GENOMIC DNA]</scope>
    <source>
        <strain evidence="9">KACC 12597</strain>
    </source>
</reference>
<evidence type="ECO:0000259" key="7">
    <source>
        <dbReference type="PROSITE" id="PS51704"/>
    </source>
</evidence>
<dbReference type="GO" id="GO:0016787">
    <property type="term" value="F:hydrolase activity"/>
    <property type="evidence" value="ECO:0007669"/>
    <property type="project" value="UniProtKB-KW"/>
</dbReference>
<proteinExistence type="inferred from homology"/>
<dbReference type="EMBL" id="JBHUHX010000052">
    <property type="protein sequence ID" value="MFD2113730.1"/>
    <property type="molecule type" value="Genomic_DNA"/>
</dbReference>
<keyword evidence="9" id="KW-1185">Reference proteome</keyword>
<keyword evidence="3" id="KW-0732">Signal</keyword>
<gene>
    <name evidence="8" type="ORF">ACFSJC_17925</name>
</gene>
<keyword evidence="5 8" id="KW-0378">Hydrolase</keyword>